<dbReference type="GO" id="GO:0000978">
    <property type="term" value="F:RNA polymerase II cis-regulatory region sequence-specific DNA binding"/>
    <property type="evidence" value="ECO:0007669"/>
    <property type="project" value="TreeGrafter"/>
</dbReference>
<dbReference type="InterPro" id="IPR051430">
    <property type="entry name" value="Fungal_TF_Env_Response"/>
</dbReference>
<dbReference type="Gene3D" id="4.10.240.10">
    <property type="entry name" value="Zn(2)-C6 fungal-type DNA-binding domain"/>
    <property type="match status" value="1"/>
</dbReference>
<keyword evidence="4" id="KW-0238">DNA-binding</keyword>
<dbReference type="Pfam" id="PF00172">
    <property type="entry name" value="Zn_clus"/>
    <property type="match status" value="1"/>
</dbReference>
<dbReference type="GO" id="GO:0001228">
    <property type="term" value="F:DNA-binding transcription activator activity, RNA polymerase II-specific"/>
    <property type="evidence" value="ECO:0007669"/>
    <property type="project" value="TreeGrafter"/>
</dbReference>
<evidence type="ECO:0000256" key="6">
    <source>
        <dbReference type="ARBA" id="ARBA00023242"/>
    </source>
</evidence>
<evidence type="ECO:0000313" key="9">
    <source>
        <dbReference type="EMBL" id="KAG7194559.1"/>
    </source>
</evidence>
<keyword evidence="5" id="KW-0804">Transcription</keyword>
<dbReference type="PANTHER" id="PTHR31944:SF131">
    <property type="entry name" value="HEME-RESPONSIVE ZINC FINGER TRANSCRIPTION FACTOR HAP1"/>
    <property type="match status" value="1"/>
</dbReference>
<evidence type="ECO:0000259" key="8">
    <source>
        <dbReference type="PROSITE" id="PS50048"/>
    </source>
</evidence>
<dbReference type="SMART" id="SM00066">
    <property type="entry name" value="GAL4"/>
    <property type="match status" value="1"/>
</dbReference>
<evidence type="ECO:0000256" key="7">
    <source>
        <dbReference type="SAM" id="Coils"/>
    </source>
</evidence>
<dbReference type="SUPFAM" id="SSF57701">
    <property type="entry name" value="Zn2/Cys6 DNA-binding domain"/>
    <property type="match status" value="1"/>
</dbReference>
<evidence type="ECO:0000256" key="2">
    <source>
        <dbReference type="ARBA" id="ARBA00022833"/>
    </source>
</evidence>
<dbReference type="PROSITE" id="PS00463">
    <property type="entry name" value="ZN2_CY6_FUNGAL_1"/>
    <property type="match status" value="1"/>
</dbReference>
<keyword evidence="7" id="KW-0175">Coiled coil</keyword>
<dbReference type="InterPro" id="IPR001138">
    <property type="entry name" value="Zn2Cys6_DnaBD"/>
</dbReference>
<accession>A0A9P7VC16</accession>
<dbReference type="CDD" id="cd12148">
    <property type="entry name" value="fungal_TF_MHR"/>
    <property type="match status" value="1"/>
</dbReference>
<evidence type="ECO:0000256" key="4">
    <source>
        <dbReference type="ARBA" id="ARBA00023125"/>
    </source>
</evidence>
<dbReference type="EMBL" id="JAHMUF010000006">
    <property type="protein sequence ID" value="KAG7194559.1"/>
    <property type="molecule type" value="Genomic_DNA"/>
</dbReference>
<sequence>MPCKGQIVFSVNPRPWKRARTRIPTSCGPCRRRKSRCDKGKPCGACLKSKTAKFCNYEEDYEQRNGNVDSLGRPHGLSIGSESTISSATEFQFSPPGITFNDIKKAGGGDQQGDDNFSNFVNRVPSLLKVDGNNNTRDNIVDQATTNMSALSLIAIQAEDHQREVATLRAQIESLKQTVQLQKQSLAELSQQKQQQCKCHKRKVREFSGYMVKDSKLTFYGPTSYMSLIMDDKYTCDILAEYLKRQLESYEEFSEVQLTEHCDVTSSNQATNKNSNADVTASVTNDLPSLSIVKVLVERFFKYCYPFAPFIEKRAFMKELDLAIKDNGEHAKLSFESKRYNAIAILLVMLRFAYLTIPFKEYSKGNLSKQDNKLVELFKDSNLTISPTYVDVAYRLIMSSLTGLRRVNLPFIQGLLLIRIYKMYCPEDDDNMQDTGLLQSLIVQLCRQRGINKDPSGCPENIIDANKAYIWQKLWTMVKFTDATYAFNSGGMTLTGIEGESDDELEKGDLFDRMGYDLSSVIDKPFITRKLCLIGRITKLIRRVTSEMYLKQFVCVKELVGTLDELKTILDNDLRSFEQLYNNVSYSMYQGSVAERVEEFLIRCDVTVEVFHLNMVVFQILDHDQKQELLGIYNKNTILGSALENFLTLMKISDKHASIQTQMFGAEYVSVMMSRVYKALQKMAGPTCTIIIRALEGVISINELATYFRSADLAGLASWVGLNWQDDSTSLFNLFQRVCQLSSRSQTFSKICLGAHRVHAILRSCVPYIKRRYPFLQEDSLSDTKTLPSNGLVENDDMQCTFGMEFTDVDELWNKRPIWDTSIDFDYLFSHLNDSGYDPMALESIFYQPVQ</sequence>
<name>A0A9P7VC16_9ASCO</name>
<dbReference type="GO" id="GO:0005634">
    <property type="term" value="C:nucleus"/>
    <property type="evidence" value="ECO:0007669"/>
    <property type="project" value="TreeGrafter"/>
</dbReference>
<protein>
    <submittedName>
        <fullName evidence="9">Hap1 transcriptional regulatory prottein</fullName>
    </submittedName>
</protein>
<keyword evidence="2" id="KW-0862">Zinc</keyword>
<dbReference type="Pfam" id="PF04082">
    <property type="entry name" value="Fungal_trans"/>
    <property type="match status" value="1"/>
</dbReference>
<dbReference type="PROSITE" id="PS50048">
    <property type="entry name" value="ZN2_CY6_FUNGAL_2"/>
    <property type="match status" value="1"/>
</dbReference>
<feature type="domain" description="Zn(2)-C6 fungal-type" evidence="8">
    <location>
        <begin position="26"/>
        <end position="57"/>
    </location>
</feature>
<dbReference type="PANTHER" id="PTHR31944">
    <property type="entry name" value="HEME-RESPONSIVE ZINC FINGER TRANSCRIPTION FACTOR HAP1"/>
    <property type="match status" value="1"/>
</dbReference>
<gene>
    <name evidence="9" type="primary">HAP1_2</name>
    <name evidence="9" type="ORF">KQ657_004230</name>
</gene>
<comment type="caution">
    <text evidence="9">The sequence shown here is derived from an EMBL/GenBank/DDBJ whole genome shotgun (WGS) entry which is preliminary data.</text>
</comment>
<evidence type="ECO:0000256" key="5">
    <source>
        <dbReference type="ARBA" id="ARBA00023163"/>
    </source>
</evidence>
<dbReference type="GO" id="GO:0008270">
    <property type="term" value="F:zinc ion binding"/>
    <property type="evidence" value="ECO:0007669"/>
    <property type="project" value="InterPro"/>
</dbReference>
<dbReference type="InterPro" id="IPR036864">
    <property type="entry name" value="Zn2-C6_fun-type_DNA-bd_sf"/>
</dbReference>
<keyword evidence="10" id="KW-1185">Reference proteome</keyword>
<keyword evidence="1" id="KW-0479">Metal-binding</keyword>
<dbReference type="GO" id="GO:0006351">
    <property type="term" value="P:DNA-templated transcription"/>
    <property type="evidence" value="ECO:0007669"/>
    <property type="project" value="InterPro"/>
</dbReference>
<evidence type="ECO:0000313" key="10">
    <source>
        <dbReference type="Proteomes" id="UP000790833"/>
    </source>
</evidence>
<evidence type="ECO:0000256" key="3">
    <source>
        <dbReference type="ARBA" id="ARBA00023015"/>
    </source>
</evidence>
<dbReference type="CDD" id="cd00067">
    <property type="entry name" value="GAL4"/>
    <property type="match status" value="1"/>
</dbReference>
<dbReference type="AlphaFoldDB" id="A0A9P7VC16"/>
<feature type="coiled-coil region" evidence="7">
    <location>
        <begin position="158"/>
        <end position="192"/>
    </location>
</feature>
<keyword evidence="3" id="KW-0805">Transcription regulation</keyword>
<reference evidence="9" key="1">
    <citation type="submission" date="2021-03" db="EMBL/GenBank/DDBJ databases">
        <authorList>
            <person name="Palmer J.M."/>
        </authorList>
    </citation>
    <scope>NUCLEOTIDE SEQUENCE</scope>
    <source>
        <strain evidence="9">ARV_011</strain>
    </source>
</reference>
<dbReference type="GeneID" id="66117604"/>
<dbReference type="InterPro" id="IPR007219">
    <property type="entry name" value="XnlR_reg_dom"/>
</dbReference>
<evidence type="ECO:0000256" key="1">
    <source>
        <dbReference type="ARBA" id="ARBA00022723"/>
    </source>
</evidence>
<organism evidence="9 10">
    <name type="scientific">Scheffersomyces spartinae</name>
    <dbReference type="NCBI Taxonomy" id="45513"/>
    <lineage>
        <taxon>Eukaryota</taxon>
        <taxon>Fungi</taxon>
        <taxon>Dikarya</taxon>
        <taxon>Ascomycota</taxon>
        <taxon>Saccharomycotina</taxon>
        <taxon>Pichiomycetes</taxon>
        <taxon>Debaryomycetaceae</taxon>
        <taxon>Scheffersomyces</taxon>
    </lineage>
</organism>
<keyword evidence="6" id="KW-0539">Nucleus</keyword>
<dbReference type="Proteomes" id="UP000790833">
    <property type="component" value="Unassembled WGS sequence"/>
</dbReference>
<proteinExistence type="predicted"/>
<dbReference type="RefSeq" id="XP_043050106.1">
    <property type="nucleotide sequence ID" value="XM_043194909.1"/>
</dbReference>
<dbReference type="OrthoDB" id="2123952at2759"/>